<evidence type="ECO:0000313" key="2">
    <source>
        <dbReference type="Proteomes" id="UP000217348"/>
    </source>
</evidence>
<sequence length="73" mass="7842">MPLYRVTVTRTVFSNGIRVESGMSVDVPTRLATNPVFANGGADVIAAFSRIYGINVSSIWGNLRTALRADQIG</sequence>
<dbReference type="EMBL" id="CP022387">
    <property type="protein sequence ID" value="ATA88730.1"/>
    <property type="molecule type" value="Genomic_DNA"/>
</dbReference>
<name>A0A250FUD9_9FLAO</name>
<dbReference type="AlphaFoldDB" id="A0A250FUD9"/>
<protein>
    <submittedName>
        <fullName evidence="1">Uncharacterized protein</fullName>
    </submittedName>
</protein>
<reference evidence="2" key="1">
    <citation type="submission" date="2017-06" db="EMBL/GenBank/DDBJ databases">
        <title>Capnocytophaga spp. assemblies.</title>
        <authorList>
            <person name="Gulvik C.A."/>
        </authorList>
    </citation>
    <scope>NUCLEOTIDE SEQUENCE [LARGE SCALE GENOMIC DNA]</scope>
    <source>
        <strain evidence="2">H2177</strain>
    </source>
</reference>
<organism evidence="1 2">
    <name type="scientific">Capnocytophaga stomatis</name>
    <dbReference type="NCBI Taxonomy" id="1848904"/>
    <lineage>
        <taxon>Bacteria</taxon>
        <taxon>Pseudomonadati</taxon>
        <taxon>Bacteroidota</taxon>
        <taxon>Flavobacteriia</taxon>
        <taxon>Flavobacteriales</taxon>
        <taxon>Flavobacteriaceae</taxon>
        <taxon>Capnocytophaga</taxon>
    </lineage>
</organism>
<dbReference type="KEGG" id="csto:CGC58_02660"/>
<dbReference type="InterPro" id="IPR046138">
    <property type="entry name" value="DUF6140"/>
</dbReference>
<dbReference type="Proteomes" id="UP000217348">
    <property type="component" value="Chromosome"/>
</dbReference>
<gene>
    <name evidence="1" type="ORF">CGC58_02660</name>
</gene>
<accession>A0A250FUD9</accession>
<proteinExistence type="predicted"/>
<dbReference type="OrthoDB" id="1075930at2"/>
<dbReference type="RefSeq" id="WP_095895003.1">
    <property type="nucleotide sequence ID" value="NZ_CP022387.1"/>
</dbReference>
<evidence type="ECO:0000313" key="1">
    <source>
        <dbReference type="EMBL" id="ATA88730.1"/>
    </source>
</evidence>
<dbReference type="Pfam" id="PF19637">
    <property type="entry name" value="DUF6140"/>
    <property type="match status" value="1"/>
</dbReference>